<gene>
    <name evidence="5" type="ORF">GCM10009681_29280</name>
</gene>
<evidence type="ECO:0000313" key="6">
    <source>
        <dbReference type="Proteomes" id="UP001500655"/>
    </source>
</evidence>
<keyword evidence="2" id="KW-0808">Transferase</keyword>
<organism evidence="5 6">
    <name type="scientific">Luedemannella helvata</name>
    <dbReference type="NCBI Taxonomy" id="349315"/>
    <lineage>
        <taxon>Bacteria</taxon>
        <taxon>Bacillati</taxon>
        <taxon>Actinomycetota</taxon>
        <taxon>Actinomycetes</taxon>
        <taxon>Micromonosporales</taxon>
        <taxon>Micromonosporaceae</taxon>
        <taxon>Luedemannella</taxon>
    </lineage>
</organism>
<evidence type="ECO:0000259" key="4">
    <source>
        <dbReference type="Pfam" id="PF13439"/>
    </source>
</evidence>
<dbReference type="Pfam" id="PF13439">
    <property type="entry name" value="Glyco_transf_4"/>
    <property type="match status" value="1"/>
</dbReference>
<protein>
    <submittedName>
        <fullName evidence="5">Glycosyltransferase</fullName>
    </submittedName>
</protein>
<dbReference type="SUPFAM" id="SSF53756">
    <property type="entry name" value="UDP-Glycosyltransferase/glycogen phosphorylase"/>
    <property type="match status" value="1"/>
</dbReference>
<dbReference type="Pfam" id="PF00534">
    <property type="entry name" value="Glycos_transf_1"/>
    <property type="match status" value="1"/>
</dbReference>
<evidence type="ECO:0000259" key="3">
    <source>
        <dbReference type="Pfam" id="PF00534"/>
    </source>
</evidence>
<sequence>MPPGRPVVIWRSCLLYGSETFVRDQGAALTRWQPTYVGAVRVASPLAAGTDVIAFPGNRLAFPLLRLTGGSRRLRAVLGDLRPDLVHAHFAGDGWLVSRTAAALRVPLIITAHGRDVTSQARAGGLRGVRYRRNLRAAFGRAALILAVSRPIAERAIELGADPAKVRVHHTGVALPVLAGAPAKEWDVAFVGRFVAKKGLDDLVEALGRLDRPRVVFIGAGPLEPAIRARATELRLDATFLGHQDPATVRRHVAAARVLAAPSKSAPDGDTEGLPTTILEAAALAVPVVSTRHSGIPEAVLHNETGLLGPEGDRATLAANLGRLLADDGLRALLGARAREHVTAHFDIVTQTRALEALYDSVAPAPSARPAGAYKQR</sequence>
<reference evidence="5 6" key="1">
    <citation type="journal article" date="2019" name="Int. J. Syst. Evol. Microbiol.">
        <title>The Global Catalogue of Microorganisms (GCM) 10K type strain sequencing project: providing services to taxonomists for standard genome sequencing and annotation.</title>
        <authorList>
            <consortium name="The Broad Institute Genomics Platform"/>
            <consortium name="The Broad Institute Genome Sequencing Center for Infectious Disease"/>
            <person name="Wu L."/>
            <person name="Ma J."/>
        </authorList>
    </citation>
    <scope>NUCLEOTIDE SEQUENCE [LARGE SCALE GENOMIC DNA]</scope>
    <source>
        <strain evidence="5 6">JCM 13249</strain>
    </source>
</reference>
<dbReference type="Gene3D" id="3.40.50.2000">
    <property type="entry name" value="Glycogen Phosphorylase B"/>
    <property type="match status" value="2"/>
</dbReference>
<feature type="domain" description="Glycosyltransferase subfamily 4-like N-terminal" evidence="4">
    <location>
        <begin position="17"/>
        <end position="173"/>
    </location>
</feature>
<accession>A0ABN2KHD6</accession>
<proteinExistence type="predicted"/>
<dbReference type="Proteomes" id="UP001500655">
    <property type="component" value="Unassembled WGS sequence"/>
</dbReference>
<dbReference type="RefSeq" id="WP_344081687.1">
    <property type="nucleotide sequence ID" value="NZ_BAAALS010000013.1"/>
</dbReference>
<dbReference type="InterPro" id="IPR001296">
    <property type="entry name" value="Glyco_trans_1"/>
</dbReference>
<keyword evidence="1" id="KW-0328">Glycosyltransferase</keyword>
<name>A0ABN2KHD6_9ACTN</name>
<comment type="caution">
    <text evidence="5">The sequence shown here is derived from an EMBL/GenBank/DDBJ whole genome shotgun (WGS) entry which is preliminary data.</text>
</comment>
<evidence type="ECO:0000256" key="2">
    <source>
        <dbReference type="ARBA" id="ARBA00022679"/>
    </source>
</evidence>
<keyword evidence="6" id="KW-1185">Reference proteome</keyword>
<dbReference type="PANTHER" id="PTHR45947:SF14">
    <property type="entry name" value="SLL1723 PROTEIN"/>
    <property type="match status" value="1"/>
</dbReference>
<dbReference type="InterPro" id="IPR050194">
    <property type="entry name" value="Glycosyltransferase_grp1"/>
</dbReference>
<dbReference type="InterPro" id="IPR028098">
    <property type="entry name" value="Glyco_trans_4-like_N"/>
</dbReference>
<feature type="domain" description="Glycosyl transferase family 1" evidence="3">
    <location>
        <begin position="181"/>
        <end position="340"/>
    </location>
</feature>
<evidence type="ECO:0000313" key="5">
    <source>
        <dbReference type="EMBL" id="GAA1756249.1"/>
    </source>
</evidence>
<dbReference type="EMBL" id="BAAALS010000013">
    <property type="protein sequence ID" value="GAA1756249.1"/>
    <property type="molecule type" value="Genomic_DNA"/>
</dbReference>
<evidence type="ECO:0000256" key="1">
    <source>
        <dbReference type="ARBA" id="ARBA00022676"/>
    </source>
</evidence>
<dbReference type="PANTHER" id="PTHR45947">
    <property type="entry name" value="SULFOQUINOVOSYL TRANSFERASE SQD2"/>
    <property type="match status" value="1"/>
</dbReference>